<evidence type="ECO:0000256" key="1">
    <source>
        <dbReference type="SAM" id="Phobius"/>
    </source>
</evidence>
<keyword evidence="1" id="KW-0812">Transmembrane</keyword>
<evidence type="ECO:0000313" key="2">
    <source>
        <dbReference type="EMBL" id="OUZ38720.1"/>
    </source>
</evidence>
<reference evidence="2 3" key="1">
    <citation type="journal article" date="2017" name="Int. J. Syst. Evol. Microbiol.">
        <title>Solibacillus kalamii sp. nov., isolated from a high-efficiency particulate arrestance filter system used in the International Space Station.</title>
        <authorList>
            <person name="Checinska Sielaff A."/>
            <person name="Kumar R.M."/>
            <person name="Pal D."/>
            <person name="Mayilraj S."/>
            <person name="Venkateswaran K."/>
        </authorList>
    </citation>
    <scope>NUCLEOTIDE SEQUENCE [LARGE SCALE GENOMIC DNA]</scope>
    <source>
        <strain evidence="2 3">ISSFR-015</strain>
    </source>
</reference>
<keyword evidence="1" id="KW-0472">Membrane</keyword>
<gene>
    <name evidence="2" type="ORF">CBM15_11450</name>
</gene>
<dbReference type="Proteomes" id="UP000196594">
    <property type="component" value="Unassembled WGS sequence"/>
</dbReference>
<name>A0ABX3ZGD4_9BACL</name>
<keyword evidence="3" id="KW-1185">Reference proteome</keyword>
<keyword evidence="1" id="KW-1133">Transmembrane helix</keyword>
<accession>A0ABX3ZGD4</accession>
<sequence length="96" mass="10342">MGIALLIIVVVAAIGRAVTKNQSKRRNRIVWGILVMIVLNPFVSWLIGICFAIFAGEGFAGMGVMVILFIAMFFIGAFILISGLLTKADTEQASPK</sequence>
<dbReference type="EMBL" id="NHNT01000007">
    <property type="protein sequence ID" value="OUZ38720.1"/>
    <property type="molecule type" value="Genomic_DNA"/>
</dbReference>
<protein>
    <submittedName>
        <fullName evidence="2">Uncharacterized protein</fullName>
    </submittedName>
</protein>
<dbReference type="RefSeq" id="WP_087617616.1">
    <property type="nucleotide sequence ID" value="NZ_JAFBEY010000005.1"/>
</dbReference>
<comment type="caution">
    <text evidence="2">The sequence shown here is derived from an EMBL/GenBank/DDBJ whole genome shotgun (WGS) entry which is preliminary data.</text>
</comment>
<feature type="transmembrane region" description="Helical" evidence="1">
    <location>
        <begin position="29"/>
        <end position="54"/>
    </location>
</feature>
<feature type="transmembrane region" description="Helical" evidence="1">
    <location>
        <begin position="66"/>
        <end position="86"/>
    </location>
</feature>
<organism evidence="2 3">
    <name type="scientific">Solibacillus kalamii</name>
    <dbReference type="NCBI Taxonomy" id="1748298"/>
    <lineage>
        <taxon>Bacteria</taxon>
        <taxon>Bacillati</taxon>
        <taxon>Bacillota</taxon>
        <taxon>Bacilli</taxon>
        <taxon>Bacillales</taxon>
        <taxon>Caryophanaceae</taxon>
        <taxon>Solibacillus</taxon>
    </lineage>
</organism>
<proteinExistence type="predicted"/>
<evidence type="ECO:0000313" key="3">
    <source>
        <dbReference type="Proteomes" id="UP000196594"/>
    </source>
</evidence>